<comment type="caution">
    <text evidence="1">The sequence shown here is derived from an EMBL/GenBank/DDBJ whole genome shotgun (WGS) entry which is preliminary data.</text>
</comment>
<organism evidence="1 2">
    <name type="scientific">Portunus trituberculatus</name>
    <name type="common">Swimming crab</name>
    <name type="synonym">Neptunus trituberculatus</name>
    <dbReference type="NCBI Taxonomy" id="210409"/>
    <lineage>
        <taxon>Eukaryota</taxon>
        <taxon>Metazoa</taxon>
        <taxon>Ecdysozoa</taxon>
        <taxon>Arthropoda</taxon>
        <taxon>Crustacea</taxon>
        <taxon>Multicrustacea</taxon>
        <taxon>Malacostraca</taxon>
        <taxon>Eumalacostraca</taxon>
        <taxon>Eucarida</taxon>
        <taxon>Decapoda</taxon>
        <taxon>Pleocyemata</taxon>
        <taxon>Brachyura</taxon>
        <taxon>Eubrachyura</taxon>
        <taxon>Portunoidea</taxon>
        <taxon>Portunidae</taxon>
        <taxon>Portuninae</taxon>
        <taxon>Portunus</taxon>
    </lineage>
</organism>
<dbReference type="EMBL" id="VSRR010000500">
    <property type="protein sequence ID" value="MPC16364.1"/>
    <property type="molecule type" value="Genomic_DNA"/>
</dbReference>
<sequence length="112" mass="12066">MLEPRTVSAQGRGFLGTHYSIIPTRAIVACLDHALVGKPCHGTANGVTSACYWFRPQVVRIIRESTHSGTPSGYRVSSLHSDKRWLSCSACNKPASPQTGGLVATLRSISRD</sequence>
<proteinExistence type="predicted"/>
<name>A0A5B7D5B3_PORTR</name>
<evidence type="ECO:0000313" key="1">
    <source>
        <dbReference type="EMBL" id="MPC16364.1"/>
    </source>
</evidence>
<accession>A0A5B7D5B3</accession>
<evidence type="ECO:0000313" key="2">
    <source>
        <dbReference type="Proteomes" id="UP000324222"/>
    </source>
</evidence>
<dbReference type="Proteomes" id="UP000324222">
    <property type="component" value="Unassembled WGS sequence"/>
</dbReference>
<reference evidence="1 2" key="1">
    <citation type="submission" date="2019-05" db="EMBL/GenBank/DDBJ databases">
        <title>Another draft genome of Portunus trituberculatus and its Hox gene families provides insights of decapod evolution.</title>
        <authorList>
            <person name="Jeong J.-H."/>
            <person name="Song I."/>
            <person name="Kim S."/>
            <person name="Choi T."/>
            <person name="Kim D."/>
            <person name="Ryu S."/>
            <person name="Kim W."/>
        </authorList>
    </citation>
    <scope>NUCLEOTIDE SEQUENCE [LARGE SCALE GENOMIC DNA]</scope>
    <source>
        <tissue evidence="1">Muscle</tissue>
    </source>
</reference>
<keyword evidence="2" id="KW-1185">Reference proteome</keyword>
<gene>
    <name evidence="1" type="ORF">E2C01_009187</name>
</gene>
<dbReference type="AlphaFoldDB" id="A0A5B7D5B3"/>
<protein>
    <submittedName>
        <fullName evidence="1">Uncharacterized protein</fullName>
    </submittedName>
</protein>